<dbReference type="AlphaFoldDB" id="A0AAV4AXD1"/>
<accession>A0AAV4AXD1</accession>
<proteinExistence type="predicted"/>
<dbReference type="Proteomes" id="UP000735302">
    <property type="component" value="Unassembled WGS sequence"/>
</dbReference>
<comment type="caution">
    <text evidence="1">The sequence shown here is derived from an EMBL/GenBank/DDBJ whole genome shotgun (WGS) entry which is preliminary data.</text>
</comment>
<name>A0AAV4AXD1_9GAST</name>
<keyword evidence="2" id="KW-1185">Reference proteome</keyword>
<organism evidence="1 2">
    <name type="scientific">Plakobranchus ocellatus</name>
    <dbReference type="NCBI Taxonomy" id="259542"/>
    <lineage>
        <taxon>Eukaryota</taxon>
        <taxon>Metazoa</taxon>
        <taxon>Spiralia</taxon>
        <taxon>Lophotrochozoa</taxon>
        <taxon>Mollusca</taxon>
        <taxon>Gastropoda</taxon>
        <taxon>Heterobranchia</taxon>
        <taxon>Euthyneura</taxon>
        <taxon>Panpulmonata</taxon>
        <taxon>Sacoglossa</taxon>
        <taxon>Placobranchoidea</taxon>
        <taxon>Plakobranchidae</taxon>
        <taxon>Plakobranchus</taxon>
    </lineage>
</organism>
<reference evidence="1 2" key="1">
    <citation type="journal article" date="2021" name="Elife">
        <title>Chloroplast acquisition without the gene transfer in kleptoplastic sea slugs, Plakobranchus ocellatus.</title>
        <authorList>
            <person name="Maeda T."/>
            <person name="Takahashi S."/>
            <person name="Yoshida T."/>
            <person name="Shimamura S."/>
            <person name="Takaki Y."/>
            <person name="Nagai Y."/>
            <person name="Toyoda A."/>
            <person name="Suzuki Y."/>
            <person name="Arimoto A."/>
            <person name="Ishii H."/>
            <person name="Satoh N."/>
            <person name="Nishiyama T."/>
            <person name="Hasebe M."/>
            <person name="Maruyama T."/>
            <person name="Minagawa J."/>
            <person name="Obokata J."/>
            <person name="Shigenobu S."/>
        </authorList>
    </citation>
    <scope>NUCLEOTIDE SEQUENCE [LARGE SCALE GENOMIC DNA]</scope>
</reference>
<sequence length="73" mass="7993">MSKVIIRRQRDGAALPGVVIFTDCRALVQALARSGLGCHDHGSKSLRNFLRRAMQSTGDQRLPEKKRVASSSS</sequence>
<evidence type="ECO:0000313" key="1">
    <source>
        <dbReference type="EMBL" id="GFO12891.1"/>
    </source>
</evidence>
<dbReference type="EMBL" id="BLXT01004470">
    <property type="protein sequence ID" value="GFO12891.1"/>
    <property type="molecule type" value="Genomic_DNA"/>
</dbReference>
<protein>
    <submittedName>
        <fullName evidence="1">Uncharacterized protein</fullName>
    </submittedName>
</protein>
<gene>
    <name evidence="1" type="ORF">PoB_003939600</name>
</gene>
<evidence type="ECO:0000313" key="2">
    <source>
        <dbReference type="Proteomes" id="UP000735302"/>
    </source>
</evidence>